<evidence type="ECO:0000313" key="2">
    <source>
        <dbReference type="EMBL" id="KAH7948012.1"/>
    </source>
</evidence>
<feature type="compositionally biased region" description="Basic and acidic residues" evidence="1">
    <location>
        <begin position="440"/>
        <end position="461"/>
    </location>
</feature>
<feature type="compositionally biased region" description="Polar residues" evidence="1">
    <location>
        <begin position="317"/>
        <end position="328"/>
    </location>
</feature>
<reference evidence="2" key="2">
    <citation type="submission" date="2021-09" db="EMBL/GenBank/DDBJ databases">
        <authorList>
            <person name="Jia N."/>
            <person name="Wang J."/>
            <person name="Shi W."/>
            <person name="Du L."/>
            <person name="Sun Y."/>
            <person name="Zhan W."/>
            <person name="Jiang J."/>
            <person name="Wang Q."/>
            <person name="Zhang B."/>
            <person name="Ji P."/>
            <person name="Sakyi L.B."/>
            <person name="Cui X."/>
            <person name="Yuan T."/>
            <person name="Jiang B."/>
            <person name="Yang W."/>
            <person name="Lam T.T.-Y."/>
            <person name="Chang Q."/>
            <person name="Ding S."/>
            <person name="Wang X."/>
            <person name="Zhu J."/>
            <person name="Ruan X."/>
            <person name="Zhao L."/>
            <person name="Wei J."/>
            <person name="Que T."/>
            <person name="Du C."/>
            <person name="Cheng J."/>
            <person name="Dai P."/>
            <person name="Han X."/>
            <person name="Huang E."/>
            <person name="Gao Y."/>
            <person name="Liu J."/>
            <person name="Shao H."/>
            <person name="Ye R."/>
            <person name="Li L."/>
            <person name="Wei W."/>
            <person name="Wang X."/>
            <person name="Wang C."/>
            <person name="Huo Q."/>
            <person name="Li W."/>
            <person name="Guo W."/>
            <person name="Chen H."/>
            <person name="Chen S."/>
            <person name="Zhou L."/>
            <person name="Zhou L."/>
            <person name="Ni X."/>
            <person name="Tian J."/>
            <person name="Zhou Y."/>
            <person name="Sheng Y."/>
            <person name="Liu T."/>
            <person name="Pan Y."/>
            <person name="Xia L."/>
            <person name="Li J."/>
            <person name="Zhao F."/>
            <person name="Cao W."/>
        </authorList>
    </citation>
    <scope>NUCLEOTIDE SEQUENCE</scope>
    <source>
        <strain evidence="2">Rsan-2018</strain>
        <tissue evidence="2">Larvae</tissue>
    </source>
</reference>
<proteinExistence type="predicted"/>
<name>A0A9D4PQM3_RHISA</name>
<feature type="region of interest" description="Disordered" evidence="1">
    <location>
        <begin position="440"/>
        <end position="478"/>
    </location>
</feature>
<evidence type="ECO:0000256" key="1">
    <source>
        <dbReference type="SAM" id="MobiDB-lite"/>
    </source>
</evidence>
<keyword evidence="3" id="KW-1185">Reference proteome</keyword>
<feature type="compositionally biased region" description="Polar residues" evidence="1">
    <location>
        <begin position="468"/>
        <end position="478"/>
    </location>
</feature>
<protein>
    <submittedName>
        <fullName evidence="2">Uncharacterized protein</fullName>
    </submittedName>
</protein>
<dbReference type="EMBL" id="JABSTV010001252">
    <property type="protein sequence ID" value="KAH7948012.1"/>
    <property type="molecule type" value="Genomic_DNA"/>
</dbReference>
<sequence length="536" mass="60003">MECTVTGTELHPTAFNPDEWKEVLDARKKHHKQKSKTDALSRAENASVAVEPQLVRQDSVQTPAEKLGTTASAARLRRGPIPQLPTDDFKVVYRPNAGVNMAAFTERELRAALLESSGLVESCTQGDLTRTNLVKNVFTMSTACHERVAKYAQIRQITPRGKKIEVNAYIAPPDRAIQGIIYRAYNGESPQEILRELRRSNPLLRIVQARDMGRTSKSVLIHFMSDTLPESVKFFGSVFGVYSFRPEVEACTNCRRTGQRRDVCPEPMRSHCLDCGQQHPADQQCSPICIACGGDHRTGDRLCRRKYQRGTTERTRTSTPHQQQTTPDFQVDQASFPPLTSATGEGRTGSKSPRRNTPPMLPTVNQDSQKVSCVDSVSHHSNSRSDSRDLYYQSTIDRLTKENQDLKRQLSLILERLNALTHVKSAQPTTCQEPVEIRDSLHTDSGDHSEIHHSLAEDCPPRKKRTLESTSDVSDTSAQALEEHINKVEQRMDHGFAQIAERFARLEQVITDLTTKLLAPAPPPVPPPSHHDFSPL</sequence>
<dbReference type="Proteomes" id="UP000821837">
    <property type="component" value="Chromosome 6"/>
</dbReference>
<accession>A0A9D4PQM3</accession>
<organism evidence="2 3">
    <name type="scientific">Rhipicephalus sanguineus</name>
    <name type="common">Brown dog tick</name>
    <name type="synonym">Ixodes sanguineus</name>
    <dbReference type="NCBI Taxonomy" id="34632"/>
    <lineage>
        <taxon>Eukaryota</taxon>
        <taxon>Metazoa</taxon>
        <taxon>Ecdysozoa</taxon>
        <taxon>Arthropoda</taxon>
        <taxon>Chelicerata</taxon>
        <taxon>Arachnida</taxon>
        <taxon>Acari</taxon>
        <taxon>Parasitiformes</taxon>
        <taxon>Ixodida</taxon>
        <taxon>Ixodoidea</taxon>
        <taxon>Ixodidae</taxon>
        <taxon>Rhipicephalinae</taxon>
        <taxon>Rhipicephalus</taxon>
        <taxon>Rhipicephalus</taxon>
    </lineage>
</organism>
<evidence type="ECO:0000313" key="3">
    <source>
        <dbReference type="Proteomes" id="UP000821837"/>
    </source>
</evidence>
<gene>
    <name evidence="2" type="ORF">HPB52_017701</name>
</gene>
<dbReference type="VEuPathDB" id="VectorBase:RSAN_057854"/>
<feature type="region of interest" description="Disordered" evidence="1">
    <location>
        <begin position="307"/>
        <end position="387"/>
    </location>
</feature>
<dbReference type="AlphaFoldDB" id="A0A9D4PQM3"/>
<reference evidence="2" key="1">
    <citation type="journal article" date="2020" name="Cell">
        <title>Large-Scale Comparative Analyses of Tick Genomes Elucidate Their Genetic Diversity and Vector Capacities.</title>
        <authorList>
            <consortium name="Tick Genome and Microbiome Consortium (TIGMIC)"/>
            <person name="Jia N."/>
            <person name="Wang J."/>
            <person name="Shi W."/>
            <person name="Du L."/>
            <person name="Sun Y."/>
            <person name="Zhan W."/>
            <person name="Jiang J.F."/>
            <person name="Wang Q."/>
            <person name="Zhang B."/>
            <person name="Ji P."/>
            <person name="Bell-Sakyi L."/>
            <person name="Cui X.M."/>
            <person name="Yuan T.T."/>
            <person name="Jiang B.G."/>
            <person name="Yang W.F."/>
            <person name="Lam T.T."/>
            <person name="Chang Q.C."/>
            <person name="Ding S.J."/>
            <person name="Wang X.J."/>
            <person name="Zhu J.G."/>
            <person name="Ruan X.D."/>
            <person name="Zhao L."/>
            <person name="Wei J.T."/>
            <person name="Ye R.Z."/>
            <person name="Que T.C."/>
            <person name="Du C.H."/>
            <person name="Zhou Y.H."/>
            <person name="Cheng J.X."/>
            <person name="Dai P.F."/>
            <person name="Guo W.B."/>
            <person name="Han X.H."/>
            <person name="Huang E.J."/>
            <person name="Li L.F."/>
            <person name="Wei W."/>
            <person name="Gao Y.C."/>
            <person name="Liu J.Z."/>
            <person name="Shao H.Z."/>
            <person name="Wang X."/>
            <person name="Wang C.C."/>
            <person name="Yang T.C."/>
            <person name="Huo Q.B."/>
            <person name="Li W."/>
            <person name="Chen H.Y."/>
            <person name="Chen S.E."/>
            <person name="Zhou L.G."/>
            <person name="Ni X.B."/>
            <person name="Tian J.H."/>
            <person name="Sheng Y."/>
            <person name="Liu T."/>
            <person name="Pan Y.S."/>
            <person name="Xia L.Y."/>
            <person name="Li J."/>
            <person name="Zhao F."/>
            <person name="Cao W.C."/>
        </authorList>
    </citation>
    <scope>NUCLEOTIDE SEQUENCE</scope>
    <source>
        <strain evidence="2">Rsan-2018</strain>
    </source>
</reference>
<comment type="caution">
    <text evidence="2">The sequence shown here is derived from an EMBL/GenBank/DDBJ whole genome shotgun (WGS) entry which is preliminary data.</text>
</comment>